<dbReference type="AlphaFoldDB" id="A0A9X1IHZ7"/>
<dbReference type="InterPro" id="IPR014710">
    <property type="entry name" value="RmlC-like_jellyroll"/>
</dbReference>
<dbReference type="GO" id="GO:0003700">
    <property type="term" value="F:DNA-binding transcription factor activity"/>
    <property type="evidence" value="ECO:0007669"/>
    <property type="project" value="TreeGrafter"/>
</dbReference>
<feature type="domain" description="Cyclic nucleotide-binding" evidence="4">
    <location>
        <begin position="15"/>
        <end position="133"/>
    </location>
</feature>
<dbReference type="SUPFAM" id="SSF46785">
    <property type="entry name" value="Winged helix' DNA-binding domain"/>
    <property type="match status" value="1"/>
</dbReference>
<dbReference type="Pfam" id="PF13545">
    <property type="entry name" value="HTH_Crp_2"/>
    <property type="match status" value="1"/>
</dbReference>
<name>A0A9X1IHZ7_9PROT</name>
<dbReference type="RefSeq" id="WP_226613584.1">
    <property type="nucleotide sequence ID" value="NZ_JAJAQI010000059.1"/>
</dbReference>
<comment type="caution">
    <text evidence="5">The sequence shown here is derived from an EMBL/GenBank/DDBJ whole genome shotgun (WGS) entry which is preliminary data.</text>
</comment>
<gene>
    <name evidence="5" type="ORF">LHA35_24895</name>
</gene>
<dbReference type="InterPro" id="IPR050397">
    <property type="entry name" value="Env_Response_Regulators"/>
</dbReference>
<dbReference type="Gene3D" id="2.60.120.10">
    <property type="entry name" value="Jelly Rolls"/>
    <property type="match status" value="1"/>
</dbReference>
<dbReference type="Proteomes" id="UP001139311">
    <property type="component" value="Unassembled WGS sequence"/>
</dbReference>
<evidence type="ECO:0000256" key="3">
    <source>
        <dbReference type="ARBA" id="ARBA00023163"/>
    </source>
</evidence>
<dbReference type="Gene3D" id="1.10.10.10">
    <property type="entry name" value="Winged helix-like DNA-binding domain superfamily/Winged helix DNA-binding domain"/>
    <property type="match status" value="1"/>
</dbReference>
<dbReference type="EMBL" id="JAJAQI010000059">
    <property type="protein sequence ID" value="MCB4824970.1"/>
    <property type="molecule type" value="Genomic_DNA"/>
</dbReference>
<evidence type="ECO:0000256" key="1">
    <source>
        <dbReference type="ARBA" id="ARBA00023015"/>
    </source>
</evidence>
<keyword evidence="1" id="KW-0805">Transcription regulation</keyword>
<dbReference type="Pfam" id="PF00027">
    <property type="entry name" value="cNMP_binding"/>
    <property type="match status" value="1"/>
</dbReference>
<evidence type="ECO:0000256" key="2">
    <source>
        <dbReference type="ARBA" id="ARBA00023125"/>
    </source>
</evidence>
<dbReference type="InterPro" id="IPR036390">
    <property type="entry name" value="WH_DNA-bd_sf"/>
</dbReference>
<sequence length="248" mass="27458">MVLPGQFPPAPRNRLLAALPPGDLARLWPRLQPAELALRQILHAPEEPVTAVYFPESGYVSRLAPMDDGDSAEIGLMGPEGMIGLSILLEGDRDSFETMVQVPGTALRMEAGAFREEVDRIPSFRSILHRYTLAHFEQVARTGACNGRHNIDQRLARWLLMAHDRVEGDGFPMTHEFLSMMLGVRRAGITVAAGTLQKAGFIRYERGRIEITDRPGLEAASCECYGIARRASDRLLGPPAGATRPYWR</sequence>
<dbReference type="CDD" id="cd00038">
    <property type="entry name" value="CAP_ED"/>
    <property type="match status" value="1"/>
</dbReference>
<dbReference type="PANTHER" id="PTHR24567:SF74">
    <property type="entry name" value="HTH-TYPE TRANSCRIPTIONAL REGULATOR ARCR"/>
    <property type="match status" value="1"/>
</dbReference>
<reference evidence="5" key="1">
    <citation type="submission" date="2021-10" db="EMBL/GenBank/DDBJ databases">
        <title>Roseicella aerolatum sp. nov., isolated from aerosols of e-waste dismantling site.</title>
        <authorList>
            <person name="Qin T."/>
        </authorList>
    </citation>
    <scope>NUCLEOTIDE SEQUENCE</scope>
    <source>
        <strain evidence="5">GB24</strain>
    </source>
</reference>
<dbReference type="SUPFAM" id="SSF51206">
    <property type="entry name" value="cAMP-binding domain-like"/>
    <property type="match status" value="1"/>
</dbReference>
<proteinExistence type="predicted"/>
<dbReference type="GO" id="GO:0003677">
    <property type="term" value="F:DNA binding"/>
    <property type="evidence" value="ECO:0007669"/>
    <property type="project" value="UniProtKB-KW"/>
</dbReference>
<dbReference type="InterPro" id="IPR012318">
    <property type="entry name" value="HTH_CRP"/>
</dbReference>
<evidence type="ECO:0000313" key="5">
    <source>
        <dbReference type="EMBL" id="MCB4824970.1"/>
    </source>
</evidence>
<dbReference type="InterPro" id="IPR018490">
    <property type="entry name" value="cNMP-bd_dom_sf"/>
</dbReference>
<evidence type="ECO:0000259" key="4">
    <source>
        <dbReference type="SMART" id="SM00100"/>
    </source>
</evidence>
<protein>
    <submittedName>
        <fullName evidence="5">Crp/Fnr family transcriptional regulator</fullName>
    </submittedName>
</protein>
<accession>A0A9X1IHZ7</accession>
<keyword evidence="6" id="KW-1185">Reference proteome</keyword>
<dbReference type="InterPro" id="IPR000595">
    <property type="entry name" value="cNMP-bd_dom"/>
</dbReference>
<dbReference type="GO" id="GO:0005829">
    <property type="term" value="C:cytosol"/>
    <property type="evidence" value="ECO:0007669"/>
    <property type="project" value="TreeGrafter"/>
</dbReference>
<organism evidence="5 6">
    <name type="scientific">Roseicella aerolata</name>
    <dbReference type="NCBI Taxonomy" id="2883479"/>
    <lineage>
        <taxon>Bacteria</taxon>
        <taxon>Pseudomonadati</taxon>
        <taxon>Pseudomonadota</taxon>
        <taxon>Alphaproteobacteria</taxon>
        <taxon>Acetobacterales</taxon>
        <taxon>Roseomonadaceae</taxon>
        <taxon>Roseicella</taxon>
    </lineage>
</organism>
<dbReference type="PANTHER" id="PTHR24567">
    <property type="entry name" value="CRP FAMILY TRANSCRIPTIONAL REGULATORY PROTEIN"/>
    <property type="match status" value="1"/>
</dbReference>
<keyword evidence="2" id="KW-0238">DNA-binding</keyword>
<dbReference type="InterPro" id="IPR036388">
    <property type="entry name" value="WH-like_DNA-bd_sf"/>
</dbReference>
<evidence type="ECO:0000313" key="6">
    <source>
        <dbReference type="Proteomes" id="UP001139311"/>
    </source>
</evidence>
<dbReference type="SMART" id="SM00100">
    <property type="entry name" value="cNMP"/>
    <property type="match status" value="1"/>
</dbReference>
<keyword evidence="3" id="KW-0804">Transcription</keyword>